<proteinExistence type="predicted"/>
<organism evidence="1 2">
    <name type="scientific">Micromonospora inositola</name>
    <dbReference type="NCBI Taxonomy" id="47865"/>
    <lineage>
        <taxon>Bacteria</taxon>
        <taxon>Bacillati</taxon>
        <taxon>Actinomycetota</taxon>
        <taxon>Actinomycetes</taxon>
        <taxon>Micromonosporales</taxon>
        <taxon>Micromonosporaceae</taxon>
        <taxon>Micromonospora</taxon>
    </lineage>
</organism>
<dbReference type="Proteomes" id="UP000198221">
    <property type="component" value="Chromosome I"/>
</dbReference>
<sequence length="176" mass="20012">MAAGVSRWRLYRLRDQGAIDLVGRGLYRRHEAEAVDIDLIEIARRAPLATLCLATALARHGLTDEIPSRIDVALPRGQHRPATIAPVVWHWFDPTTFEIGRTEMPLDQETSIGLYSSERSIIDALRLRHREGPDLAYAALKRWLRRRGASPSNLLAMARHFPQVERPLREALEILL</sequence>
<evidence type="ECO:0000313" key="2">
    <source>
        <dbReference type="Proteomes" id="UP000198221"/>
    </source>
</evidence>
<dbReference type="OrthoDB" id="9789781at2"/>
<gene>
    <name evidence="1" type="ORF">GA0070613_0681</name>
</gene>
<dbReference type="EMBL" id="LT607754">
    <property type="protein sequence ID" value="SCG39756.1"/>
    <property type="molecule type" value="Genomic_DNA"/>
</dbReference>
<keyword evidence="2" id="KW-1185">Reference proteome</keyword>
<accession>A0A1C5H136</accession>
<dbReference type="AlphaFoldDB" id="A0A1C5H136"/>
<reference evidence="2" key="1">
    <citation type="submission" date="2016-06" db="EMBL/GenBank/DDBJ databases">
        <authorList>
            <person name="Varghese N."/>
            <person name="Submissions Spin"/>
        </authorList>
    </citation>
    <scope>NUCLEOTIDE SEQUENCE [LARGE SCALE GENOMIC DNA]</scope>
    <source>
        <strain evidence="2">DSM 43819</strain>
    </source>
</reference>
<name>A0A1C5H136_9ACTN</name>
<evidence type="ECO:0000313" key="1">
    <source>
        <dbReference type="EMBL" id="SCG39756.1"/>
    </source>
</evidence>
<protein>
    <submittedName>
        <fullName evidence="1">Transcriptional regulator, AbiEi antitoxin, Type IV TA system</fullName>
    </submittedName>
</protein>